<dbReference type="RefSeq" id="XP_003672577.1">
    <property type="nucleotide sequence ID" value="XM_003672529.1"/>
</dbReference>
<dbReference type="OrthoDB" id="978at2759"/>
<dbReference type="OMA" id="SMWQGYY"/>
<proteinExistence type="predicted"/>
<dbReference type="EMBL" id="HE580277">
    <property type="protein sequence ID" value="CCD27334.1"/>
    <property type="molecule type" value="Genomic_DNA"/>
</dbReference>
<dbReference type="GO" id="GO:0008757">
    <property type="term" value="F:S-adenosylmethionine-dependent methyltransferase activity"/>
    <property type="evidence" value="ECO:0007669"/>
    <property type="project" value="InterPro"/>
</dbReference>
<protein>
    <submittedName>
        <fullName evidence="1">Uncharacterized protein</fullName>
    </submittedName>
</protein>
<dbReference type="STRING" id="1071378.G0WHS3"/>
<dbReference type="Pfam" id="PF07942">
    <property type="entry name" value="CARME"/>
    <property type="match status" value="1"/>
</dbReference>
<name>G0WHS3_NAUDC</name>
<dbReference type="KEGG" id="ndi:NDAI_0K01430"/>
<dbReference type="InterPro" id="IPR012901">
    <property type="entry name" value="CARME"/>
</dbReference>
<gene>
    <name evidence="1" type="primary">NDAI0K01430</name>
    <name evidence="1" type="ordered locus">NDAI_0K01430</name>
</gene>
<evidence type="ECO:0000313" key="2">
    <source>
        <dbReference type="Proteomes" id="UP000000689"/>
    </source>
</evidence>
<dbReference type="HOGENOM" id="CLU_030612_3_0_1"/>
<accession>G0WHS3</accession>
<dbReference type="PANTHER" id="PTHR12303:SF11">
    <property type="entry name" value="AER338CP"/>
    <property type="match status" value="1"/>
</dbReference>
<reference evidence="1 2" key="1">
    <citation type="journal article" date="2011" name="Proc. Natl. Acad. Sci. U.S.A.">
        <title>Evolutionary erosion of yeast sex chromosomes by mating-type switching accidents.</title>
        <authorList>
            <person name="Gordon J.L."/>
            <person name="Armisen D."/>
            <person name="Proux-Wera E."/>
            <person name="Oheigeartaigh S.S."/>
            <person name="Byrne K.P."/>
            <person name="Wolfe K.H."/>
        </authorList>
    </citation>
    <scope>NUCLEOTIDE SEQUENCE [LARGE SCALE GENOMIC DNA]</scope>
    <source>
        <strain evidence="2">ATCC 10597 / BCRC 20456 / CBS 421 / NBRC 0211 / NRRL Y-12639</strain>
    </source>
</reference>
<keyword evidence="2" id="KW-1185">Reference proteome</keyword>
<dbReference type="AlphaFoldDB" id="G0WHS3"/>
<dbReference type="eggNOG" id="KOG2798">
    <property type="taxonomic scope" value="Eukaryota"/>
</dbReference>
<organism evidence="1 2">
    <name type="scientific">Naumovozyma dairenensis (strain ATCC 10597 / BCRC 20456 / CBS 421 / NBRC 0211 / NRRL Y-12639)</name>
    <name type="common">Saccharomyces dairenensis</name>
    <dbReference type="NCBI Taxonomy" id="1071378"/>
    <lineage>
        <taxon>Eukaryota</taxon>
        <taxon>Fungi</taxon>
        <taxon>Dikarya</taxon>
        <taxon>Ascomycota</taxon>
        <taxon>Saccharomycotina</taxon>
        <taxon>Saccharomycetes</taxon>
        <taxon>Saccharomycetales</taxon>
        <taxon>Saccharomycetaceae</taxon>
        <taxon>Naumovozyma</taxon>
    </lineage>
</organism>
<dbReference type="Proteomes" id="UP000000689">
    <property type="component" value="Chromosome 11"/>
</dbReference>
<dbReference type="GeneID" id="11497701"/>
<dbReference type="PANTHER" id="PTHR12303">
    <property type="entry name" value="CARNOSINE N-METHYLTRANSFERASE"/>
    <property type="match status" value="1"/>
</dbReference>
<evidence type="ECO:0000313" key="1">
    <source>
        <dbReference type="EMBL" id="CCD27334.1"/>
    </source>
</evidence>
<sequence>MSSIISTFLITVLFFLMSFLSKYKPFRNWAAKQLESSLTEQLSPYVNYRIRSPGFQLIPAKNGGSVKLQNLAYTLNELKEYQSRGKMTNSIISKRTNELIDTNWLEQLNKVRYFDKISQVNESVSRNYKVIENIIEYVLKEMVNTSSKTDKKMINVLRGFCTEFGFNLDTNGSKLQRKIGYKDETIVLQSNSNQNRVIEAINHLCRDWSDSFKLEREPIVDYVQKRLESCQLGDNSLVVLPGSGLGRLAHSIAEIFPSVDVDSVELSTLMYVCNQFALHFKRDVEICPFNMFYSGQLDVKKQTRPFNVSLSKVSFTPNLNTLLEDFRKYTPRKLTYDKIIIVTEYFIDTAENMFEYFENIESLKQYSNNLQWINVGPLKYGTRPLVQFTVEELNSLRRIRKWEDIDVQVNTKQADLNGYLTDYESLYQGYYGLLKFHSRYQGPHT</sequence>
<dbReference type="SMART" id="SM01296">
    <property type="entry name" value="N2227"/>
    <property type="match status" value="1"/>
</dbReference>